<dbReference type="EMBL" id="NMTW01000026">
    <property type="protein sequence ID" value="PDX76102.1"/>
    <property type="molecule type" value="Genomic_DNA"/>
</dbReference>
<reference evidence="1 2" key="1">
    <citation type="journal article" date="2017" name="Front. Microbiol.">
        <title>New Insights into the Diversity of the Genus Faecalibacterium.</title>
        <authorList>
            <person name="Benevides L."/>
            <person name="Burman S."/>
            <person name="Martin R."/>
            <person name="Robert V."/>
            <person name="Thomas M."/>
            <person name="Miquel S."/>
            <person name="Chain F."/>
            <person name="Sokol H."/>
            <person name="Bermudez-Humaran L.G."/>
            <person name="Morrison M."/>
            <person name="Langella P."/>
            <person name="Azevedo V.A."/>
            <person name="Chatel J.M."/>
            <person name="Soares S."/>
        </authorList>
    </citation>
    <scope>NUCLEOTIDE SEQUENCE [LARGE SCALE GENOMIC DNA]</scope>
    <source>
        <strain evidence="1 2">CNCM I 4573</strain>
    </source>
</reference>
<gene>
    <name evidence="1" type="ORF">CGS56_05330</name>
</gene>
<proteinExistence type="predicted"/>
<protein>
    <submittedName>
        <fullName evidence="1">Uncharacterized protein</fullName>
    </submittedName>
</protein>
<dbReference type="Proteomes" id="UP000220157">
    <property type="component" value="Unassembled WGS sequence"/>
</dbReference>
<accession>A0A2A7AAH8</accession>
<name>A0A2A7AAH8_9FIRM</name>
<comment type="caution">
    <text evidence="1">The sequence shown here is derived from an EMBL/GenBank/DDBJ whole genome shotgun (WGS) entry which is preliminary data.</text>
</comment>
<dbReference type="AlphaFoldDB" id="A0A2A7AAH8"/>
<sequence length="68" mass="7858">MSWLWSSSQTLKEVSQLFNAITEVPNEFGLTGAYRFMGLITALWNAGRVQGIREERARRKRKAQTIEQ</sequence>
<evidence type="ECO:0000313" key="1">
    <source>
        <dbReference type="EMBL" id="PDX76102.1"/>
    </source>
</evidence>
<evidence type="ECO:0000313" key="2">
    <source>
        <dbReference type="Proteomes" id="UP000220157"/>
    </source>
</evidence>
<organism evidence="1 2">
    <name type="scientific">Faecalibacterium prausnitzii</name>
    <dbReference type="NCBI Taxonomy" id="853"/>
    <lineage>
        <taxon>Bacteria</taxon>
        <taxon>Bacillati</taxon>
        <taxon>Bacillota</taxon>
        <taxon>Clostridia</taxon>
        <taxon>Eubacteriales</taxon>
        <taxon>Oscillospiraceae</taxon>
        <taxon>Faecalibacterium</taxon>
    </lineage>
</organism>